<evidence type="ECO:0000256" key="3">
    <source>
        <dbReference type="SAM" id="Phobius"/>
    </source>
</evidence>
<feature type="compositionally biased region" description="Basic and acidic residues" evidence="2">
    <location>
        <begin position="12"/>
        <end position="30"/>
    </location>
</feature>
<keyword evidence="3" id="KW-1133">Transmembrane helix</keyword>
<proteinExistence type="inferred from homology"/>
<comment type="caution">
    <text evidence="5">The sequence shown here is derived from an EMBL/GenBank/DDBJ whole genome shotgun (WGS) entry which is preliminary data.</text>
</comment>
<dbReference type="Proteomes" id="UP001501586">
    <property type="component" value="Unassembled WGS sequence"/>
</dbReference>
<feature type="transmembrane region" description="Helical" evidence="3">
    <location>
        <begin position="79"/>
        <end position="99"/>
    </location>
</feature>
<name>A0ABP8EMV1_9MICO</name>
<keyword evidence="6" id="KW-1185">Reference proteome</keyword>
<dbReference type="Gene3D" id="3.40.630.190">
    <property type="entry name" value="LCP protein"/>
    <property type="match status" value="1"/>
</dbReference>
<accession>A0ABP8EMV1</accession>
<dbReference type="PANTHER" id="PTHR33392:SF6">
    <property type="entry name" value="POLYISOPRENYL-TEICHOIC ACID--PEPTIDOGLYCAN TEICHOIC ACID TRANSFERASE TAGU"/>
    <property type="match status" value="1"/>
</dbReference>
<evidence type="ECO:0000256" key="2">
    <source>
        <dbReference type="SAM" id="MobiDB-lite"/>
    </source>
</evidence>
<comment type="similarity">
    <text evidence="1">Belongs to the LytR/CpsA/Psr (LCP) family.</text>
</comment>
<sequence length="550" mass="59769">MPGRILGTPSPEQKHRADADREAEVTERRTPKYTDPIRYPQYASQQTRNLRAWVLLVATVLLPGSVQSLFGVRRWARFALSLTLVSWGAIALMAVAALLRRQVVFTLATNPIVLTLLTLWLLVFTVTWVLCFLDTLRRIRVVGLTPRTRLGVLGAGMACVLVVAGGLSWGTVTANSQRQLMSELFAGGLAQRPADGRYNIALLGSDAGKGREGIRPDSISLVSIDARTGETIIIGLPRNLQNVPFPEDSPLHSEYPSGFSCGDECLINSVYQLGEQHADAYDDGAPAGALAMKDAVAGVTGMKVHYYAMIDLKGFESLIDAMGGIDIVSGKRVPISAPIDKSTGRHGPVRGWIEPGEQHLDGFHALWFARSREFSSDYERMVRQRCVQEAMLAQLDPATVLVRYQAIAKAAPDVVSTDIPQLQVDRFVELALKAKSQRIESMNLTPPEVIPADPDYPRVHELIDERITALEEEDAEAAAPTRHLDGGNSSPLPVQLLAAPAPAPELGPGAGQADAQYSRAHPAVPTPVLRPLAQPAPEEVETDREICYVP</sequence>
<dbReference type="PANTHER" id="PTHR33392">
    <property type="entry name" value="POLYISOPRENYL-TEICHOIC ACID--PEPTIDOGLYCAN TEICHOIC ACID TRANSFERASE TAGU"/>
    <property type="match status" value="1"/>
</dbReference>
<evidence type="ECO:0000313" key="6">
    <source>
        <dbReference type="Proteomes" id="UP001501586"/>
    </source>
</evidence>
<feature type="transmembrane region" description="Helical" evidence="3">
    <location>
        <begin position="152"/>
        <end position="172"/>
    </location>
</feature>
<gene>
    <name evidence="5" type="ORF">GCM10022261_26430</name>
</gene>
<organism evidence="5 6">
    <name type="scientific">Brevibacterium daeguense</name>
    <dbReference type="NCBI Taxonomy" id="909936"/>
    <lineage>
        <taxon>Bacteria</taxon>
        <taxon>Bacillati</taxon>
        <taxon>Actinomycetota</taxon>
        <taxon>Actinomycetes</taxon>
        <taxon>Micrococcales</taxon>
        <taxon>Brevibacteriaceae</taxon>
        <taxon>Brevibacterium</taxon>
    </lineage>
</organism>
<feature type="transmembrane region" description="Helical" evidence="3">
    <location>
        <begin position="52"/>
        <end position="72"/>
    </location>
</feature>
<feature type="region of interest" description="Disordered" evidence="2">
    <location>
        <begin position="527"/>
        <end position="550"/>
    </location>
</feature>
<protein>
    <recommendedName>
        <fullName evidence="4">Cell envelope-related transcriptional attenuator domain-containing protein</fullName>
    </recommendedName>
</protein>
<reference evidence="6" key="1">
    <citation type="journal article" date="2019" name="Int. J. Syst. Evol. Microbiol.">
        <title>The Global Catalogue of Microorganisms (GCM) 10K type strain sequencing project: providing services to taxonomists for standard genome sequencing and annotation.</title>
        <authorList>
            <consortium name="The Broad Institute Genomics Platform"/>
            <consortium name="The Broad Institute Genome Sequencing Center for Infectious Disease"/>
            <person name="Wu L."/>
            <person name="Ma J."/>
        </authorList>
    </citation>
    <scope>NUCLEOTIDE SEQUENCE [LARGE SCALE GENOMIC DNA]</scope>
    <source>
        <strain evidence="6">JCM 17458</strain>
    </source>
</reference>
<keyword evidence="3" id="KW-0472">Membrane</keyword>
<dbReference type="EMBL" id="BAABAZ010000008">
    <property type="protein sequence ID" value="GAA4285112.1"/>
    <property type="molecule type" value="Genomic_DNA"/>
</dbReference>
<feature type="region of interest" description="Disordered" evidence="2">
    <location>
        <begin position="1"/>
        <end position="30"/>
    </location>
</feature>
<feature type="region of interest" description="Disordered" evidence="2">
    <location>
        <begin position="472"/>
        <end position="492"/>
    </location>
</feature>
<evidence type="ECO:0000256" key="1">
    <source>
        <dbReference type="ARBA" id="ARBA00006068"/>
    </source>
</evidence>
<dbReference type="InterPro" id="IPR050922">
    <property type="entry name" value="LytR/CpsA/Psr_CW_biosynth"/>
</dbReference>
<feature type="domain" description="Cell envelope-related transcriptional attenuator" evidence="4">
    <location>
        <begin position="216"/>
        <end position="395"/>
    </location>
</feature>
<evidence type="ECO:0000259" key="4">
    <source>
        <dbReference type="Pfam" id="PF03816"/>
    </source>
</evidence>
<dbReference type="InterPro" id="IPR004474">
    <property type="entry name" value="LytR_CpsA_psr"/>
</dbReference>
<keyword evidence="3" id="KW-0812">Transmembrane</keyword>
<evidence type="ECO:0000313" key="5">
    <source>
        <dbReference type="EMBL" id="GAA4285112.1"/>
    </source>
</evidence>
<feature type="transmembrane region" description="Helical" evidence="3">
    <location>
        <begin position="111"/>
        <end position="131"/>
    </location>
</feature>
<dbReference type="Pfam" id="PF03816">
    <property type="entry name" value="LytR_cpsA_psr"/>
    <property type="match status" value="1"/>
</dbReference>